<evidence type="ECO:0000313" key="2">
    <source>
        <dbReference type="Proteomes" id="UP000002748"/>
    </source>
</evidence>
<comment type="caution">
    <text evidence="1">The sequence shown here is derived from an EMBL/GenBank/DDBJ whole genome shotgun (WGS) entry which is preliminary data.</text>
</comment>
<name>J5REX0_TRIAS</name>
<dbReference type="HOGENOM" id="CLU_1769400_0_0_1"/>
<dbReference type="GeneID" id="25988995"/>
<dbReference type="KEGG" id="tasa:A1Q1_05483"/>
<protein>
    <submittedName>
        <fullName evidence="1">Uncharacterized protein</fullName>
    </submittedName>
</protein>
<sequence length="147" mass="16528">MDIDLFSPIHNDDTTVVQAGNAQSANAEDDSSVSPESAGPSVTCELCQLHRIFAGKAWIHVHMKQRRDCFTILLDDDGTAYYGRILDQATMQQHQVEPESRPRRAATDTRHLQMFRRIIAAIRGLDSRLSLLSRFPEDIDSPPPLLE</sequence>
<organism evidence="1 2">
    <name type="scientific">Trichosporon asahii var. asahii (strain ATCC 90039 / CBS 2479 / JCM 2466 / KCTC 7840 / NBRC 103889/ NCYC 2677 / UAMH 7654)</name>
    <name type="common">Yeast</name>
    <dbReference type="NCBI Taxonomy" id="1186058"/>
    <lineage>
        <taxon>Eukaryota</taxon>
        <taxon>Fungi</taxon>
        <taxon>Dikarya</taxon>
        <taxon>Basidiomycota</taxon>
        <taxon>Agaricomycotina</taxon>
        <taxon>Tremellomycetes</taxon>
        <taxon>Trichosporonales</taxon>
        <taxon>Trichosporonaceae</taxon>
        <taxon>Trichosporon</taxon>
    </lineage>
</organism>
<dbReference type="EMBL" id="ALBS01000030">
    <property type="protein sequence ID" value="EJT52273.1"/>
    <property type="molecule type" value="Genomic_DNA"/>
</dbReference>
<dbReference type="VEuPathDB" id="FungiDB:A1Q1_05483"/>
<dbReference type="AlphaFoldDB" id="J5REX0"/>
<proteinExistence type="predicted"/>
<accession>J5REX0</accession>
<dbReference type="RefSeq" id="XP_014183596.1">
    <property type="nucleotide sequence ID" value="XM_014328121.1"/>
</dbReference>
<dbReference type="Proteomes" id="UP000002748">
    <property type="component" value="Unassembled WGS sequence"/>
</dbReference>
<gene>
    <name evidence="1" type="ORF">A1Q1_05483</name>
</gene>
<evidence type="ECO:0000313" key="1">
    <source>
        <dbReference type="EMBL" id="EJT52273.1"/>
    </source>
</evidence>
<reference evidence="1 2" key="1">
    <citation type="journal article" date="2012" name="Eukaryot. Cell">
        <title>Draft genome sequence of CBS 2479, the standard type strain of Trichosporon asahii.</title>
        <authorList>
            <person name="Yang R.Y."/>
            <person name="Li H.T."/>
            <person name="Zhu H."/>
            <person name="Zhou G.P."/>
            <person name="Wang M."/>
            <person name="Wang L."/>
        </authorList>
    </citation>
    <scope>NUCLEOTIDE SEQUENCE [LARGE SCALE GENOMIC DNA]</scope>
    <source>
        <strain evidence="2">ATCC 90039 / CBS 2479 / JCM 2466 / KCTC 7840 / NCYC 2677 / UAMH 7654</strain>
    </source>
</reference>